<keyword evidence="3" id="KW-1185">Reference proteome</keyword>
<dbReference type="GO" id="GO:0016301">
    <property type="term" value="F:kinase activity"/>
    <property type="evidence" value="ECO:0007669"/>
    <property type="project" value="UniProtKB-KW"/>
</dbReference>
<protein>
    <submittedName>
        <fullName evidence="2 4">MOB kinase activator-like 1</fullName>
    </submittedName>
</protein>
<dbReference type="WormBase" id="SRAE_X000115000">
    <property type="protein sequence ID" value="SRP04358"/>
    <property type="gene ID" value="WBGene00266716"/>
</dbReference>
<reference evidence="2" key="1">
    <citation type="submission" date="2014-09" db="EMBL/GenBank/DDBJ databases">
        <authorList>
            <person name="Aslett A.Martin."/>
        </authorList>
    </citation>
    <scope>NUCLEOTIDE SEQUENCE</scope>
    <source>
        <strain evidence="2">ED321 Heterogonic</strain>
    </source>
</reference>
<feature type="binding site" evidence="1">
    <location>
        <position position="159"/>
    </location>
    <ligand>
        <name>Zn(2+)</name>
        <dbReference type="ChEBI" id="CHEBI:29105"/>
    </ligand>
</feature>
<evidence type="ECO:0000256" key="1">
    <source>
        <dbReference type="PIRSR" id="PIRSR605301-1"/>
    </source>
</evidence>
<dbReference type="AlphaFoldDB" id="A0A090KVW6"/>
<evidence type="ECO:0000313" key="4">
    <source>
        <dbReference type="WBParaSite" id="SRAE_X000115000.1"/>
    </source>
</evidence>
<dbReference type="PANTHER" id="PTHR22599">
    <property type="entry name" value="MPS ONE BINDER KINASE ACTIVATOR-LIKE MOB"/>
    <property type="match status" value="1"/>
</dbReference>
<dbReference type="CTD" id="36384210"/>
<dbReference type="Gene3D" id="1.20.140.30">
    <property type="entry name" value="MOB kinase activator"/>
    <property type="match status" value="1"/>
</dbReference>
<name>A0A090KVW6_STRRB</name>
<keyword evidence="1" id="KW-0479">Metal-binding</keyword>
<keyword evidence="2" id="KW-0418">Kinase</keyword>
<accession>A0A090KVW6</accession>
<dbReference type="Pfam" id="PF03637">
    <property type="entry name" value="Mob1_phocein"/>
    <property type="match status" value="1"/>
</dbReference>
<dbReference type="EMBL" id="LN609396">
    <property type="protein sequence ID" value="CEF59402.1"/>
    <property type="molecule type" value="Genomic_DNA"/>
</dbReference>
<keyword evidence="1" id="KW-0862">Zinc</keyword>
<dbReference type="SMART" id="SM01388">
    <property type="entry name" value="Mob1_phocein"/>
    <property type="match status" value="1"/>
</dbReference>
<feature type="binding site" evidence="1">
    <location>
        <position position="164"/>
    </location>
    <ligand>
        <name>Zn(2+)</name>
        <dbReference type="ChEBI" id="CHEBI:29105"/>
    </ligand>
</feature>
<reference evidence="3" key="2">
    <citation type="submission" date="2014-09" db="EMBL/GenBank/DDBJ databases">
        <authorList>
            <person name="Martin A.A."/>
        </authorList>
    </citation>
    <scope>NUCLEOTIDE SEQUENCE</scope>
    <source>
        <strain evidence="3">ED321</strain>
    </source>
</reference>
<dbReference type="InterPro" id="IPR005301">
    <property type="entry name" value="MOB_kinase_act_fam"/>
</dbReference>
<proteinExistence type="predicted"/>
<dbReference type="OMA" id="VDNEQMF"/>
<dbReference type="OrthoDB" id="8170117at2759"/>
<dbReference type="GeneID" id="36384210"/>
<keyword evidence="2" id="KW-0808">Transferase</keyword>
<organism evidence="2">
    <name type="scientific">Strongyloides ratti</name>
    <name type="common">Parasitic roundworm</name>
    <dbReference type="NCBI Taxonomy" id="34506"/>
    <lineage>
        <taxon>Eukaryota</taxon>
        <taxon>Metazoa</taxon>
        <taxon>Ecdysozoa</taxon>
        <taxon>Nematoda</taxon>
        <taxon>Chromadorea</taxon>
        <taxon>Rhabditida</taxon>
        <taxon>Tylenchina</taxon>
        <taxon>Panagrolaimomorpha</taxon>
        <taxon>Strongyloidoidea</taxon>
        <taxon>Strongyloididae</taxon>
        <taxon>Strongyloides</taxon>
    </lineage>
</organism>
<dbReference type="WBParaSite" id="SRAE_X000115000.1">
    <property type="protein sequence ID" value="SRAE_X000115000.1"/>
    <property type="gene ID" value="WBGene00266716"/>
</dbReference>
<feature type="binding site" evidence="1">
    <location>
        <position position="80"/>
    </location>
    <ligand>
        <name>Zn(2+)</name>
        <dbReference type="ChEBI" id="CHEBI:29105"/>
    </ligand>
</feature>
<reference evidence="4" key="3">
    <citation type="submission" date="2020-12" db="UniProtKB">
        <authorList>
            <consortium name="WormBaseParasite"/>
        </authorList>
    </citation>
    <scope>IDENTIFICATION</scope>
</reference>
<evidence type="ECO:0000313" key="5">
    <source>
        <dbReference type="WormBase" id="SRAE_X000115000"/>
    </source>
</evidence>
<dbReference type="RefSeq" id="XP_024498613.1">
    <property type="nucleotide sequence ID" value="XM_024645719.1"/>
</dbReference>
<evidence type="ECO:0000313" key="3">
    <source>
        <dbReference type="Proteomes" id="UP000035682"/>
    </source>
</evidence>
<dbReference type="Proteomes" id="UP000035682">
    <property type="component" value="Unplaced"/>
</dbReference>
<sequence>MILVIMANYHDVIKKFKTLRSESPGENDFLENTVPTLGSGSIKDAIKLPMGEDVNEWIAVNIMDFFNQVTMLYGVIAEKCTEEVCPKMSAGQHYEYYWTSGTSPMSLPAYKYIDYLLSWVADTLDDENIFPSQIGKKFPVEFHTIAQTIMKRLFRIYAHVYNEHIDYLGQLNAVEHFNTSLKHFILFVKEFDLMNSEQMEPLSDIIDKILNQTEISHISTK</sequence>
<gene>
    <name evidence="2 4 5" type="ORF">SRAE_X000115000</name>
</gene>
<dbReference type="InterPro" id="IPR036703">
    <property type="entry name" value="MOB_kinase_act_sf"/>
</dbReference>
<evidence type="ECO:0000313" key="2">
    <source>
        <dbReference type="EMBL" id="CEF59402.1"/>
    </source>
</evidence>
<dbReference type="SUPFAM" id="SSF101152">
    <property type="entry name" value="Mob1/phocein"/>
    <property type="match status" value="1"/>
</dbReference>
<feature type="binding site" evidence="1">
    <location>
        <position position="85"/>
    </location>
    <ligand>
        <name>Zn(2+)</name>
        <dbReference type="ChEBI" id="CHEBI:29105"/>
    </ligand>
</feature>